<reference evidence="3" key="1">
    <citation type="submission" date="2017-04" db="EMBL/GenBank/DDBJ databases">
        <authorList>
            <person name="Varghese N."/>
            <person name="Submissions S."/>
        </authorList>
    </citation>
    <scope>NUCLEOTIDE SEQUENCE [LARGE SCALE GENOMIC DNA]</scope>
    <source>
        <strain evidence="3">DSM 19835</strain>
    </source>
</reference>
<keyword evidence="1" id="KW-0812">Transmembrane</keyword>
<dbReference type="STRING" id="188872.SAMN03080602_03508"/>
<keyword evidence="1" id="KW-1133">Transmembrane helix</keyword>
<keyword evidence="1" id="KW-0472">Membrane</keyword>
<dbReference type="OrthoDB" id="2868029at2"/>
<gene>
    <name evidence="2" type="ORF">SAMN03080602_03508</name>
</gene>
<sequence>MNKKITIKIMFLLLGALVIFHVLIFTEQIPYDKVWAGKLNSVEEMKAFEAFSIFINLFMILILSIKYKLLESGKSNKAIDILIWVFVVFFALNTIGNMFAKSLIELILGGFLTLASCILCIIIVKKEKIKTTQ</sequence>
<dbReference type="EMBL" id="FXAO01000008">
    <property type="protein sequence ID" value="SMG46673.1"/>
    <property type="molecule type" value="Genomic_DNA"/>
</dbReference>
<dbReference type="Proteomes" id="UP000193420">
    <property type="component" value="Unassembled WGS sequence"/>
</dbReference>
<evidence type="ECO:0000313" key="3">
    <source>
        <dbReference type="Proteomes" id="UP000193420"/>
    </source>
</evidence>
<organism evidence="2 3">
    <name type="scientific">Arenibacter troitsensis</name>
    <dbReference type="NCBI Taxonomy" id="188872"/>
    <lineage>
        <taxon>Bacteria</taxon>
        <taxon>Pseudomonadati</taxon>
        <taxon>Bacteroidota</taxon>
        <taxon>Flavobacteriia</taxon>
        <taxon>Flavobacteriales</taxon>
        <taxon>Flavobacteriaceae</taxon>
        <taxon>Arenibacter</taxon>
    </lineage>
</organism>
<evidence type="ECO:0000256" key="1">
    <source>
        <dbReference type="SAM" id="Phobius"/>
    </source>
</evidence>
<accession>A0A1X7KZQ5</accession>
<evidence type="ECO:0000313" key="2">
    <source>
        <dbReference type="EMBL" id="SMG46673.1"/>
    </source>
</evidence>
<proteinExistence type="predicted"/>
<keyword evidence="3" id="KW-1185">Reference proteome</keyword>
<feature type="transmembrane region" description="Helical" evidence="1">
    <location>
        <begin position="81"/>
        <end position="100"/>
    </location>
</feature>
<feature type="transmembrane region" description="Helical" evidence="1">
    <location>
        <begin position="50"/>
        <end position="69"/>
    </location>
</feature>
<dbReference type="AlphaFoldDB" id="A0A1X7KZQ5"/>
<protein>
    <submittedName>
        <fullName evidence="2">Uncharacterized protein</fullName>
    </submittedName>
</protein>
<name>A0A1X7KZQ5_9FLAO</name>
<dbReference type="RefSeq" id="WP_085500224.1">
    <property type="nucleotide sequence ID" value="NZ_FXAO01000008.1"/>
</dbReference>
<feature type="transmembrane region" description="Helical" evidence="1">
    <location>
        <begin position="106"/>
        <end position="124"/>
    </location>
</feature>